<organism evidence="3 4">
    <name type="scientific">Dunaliella salina</name>
    <name type="common">Green alga</name>
    <name type="synonym">Protococcus salinus</name>
    <dbReference type="NCBI Taxonomy" id="3046"/>
    <lineage>
        <taxon>Eukaryota</taxon>
        <taxon>Viridiplantae</taxon>
        <taxon>Chlorophyta</taxon>
        <taxon>core chlorophytes</taxon>
        <taxon>Chlorophyceae</taxon>
        <taxon>CS clade</taxon>
        <taxon>Chlamydomonadales</taxon>
        <taxon>Dunaliellaceae</taxon>
        <taxon>Dunaliella</taxon>
    </lineage>
</organism>
<feature type="transmembrane region" description="Helical" evidence="2">
    <location>
        <begin position="72"/>
        <end position="95"/>
    </location>
</feature>
<feature type="transmembrane region" description="Helical" evidence="2">
    <location>
        <begin position="148"/>
        <end position="167"/>
    </location>
</feature>
<feature type="transmembrane region" description="Helical" evidence="2">
    <location>
        <begin position="20"/>
        <end position="37"/>
    </location>
</feature>
<sequence>MAIVLNLDSFGLVTNSPFQLVLLILSFTLASVAWLNVFVAKCKPGAKRLAASAPVILWLLCIPLLWNHKGHIVVRVSFLFASAWLGTFKVLAMCLNRGPLAKPRGFLQTLAILMLPVYTADTAGGGNKIQGRLHDEAGSPGILMLQGIAKTVLLVAVVFVAVNLQIATILHNYILAFGMVGFLGIIMDLPASLVCGALGMKIIPTFDQPWLSTSLADFWGRRWNITTSSVLRTVIHDTIMEGRLVKPKTGPAMLHAAEPAAADHHHPHHHRDHHQQQVHKEARHKREVRRAVGLTLTFLVSGVAHEIILCQLQDEARGPWRWKWLTFFTIQAPLVLAELWLKRWWLQRKRLPPLPAVLACGLTTLLLISLSTPLFFTPAEHETDTAQRMIDALLSGFKFLASALRGLMPSSAALPEMQVSEL</sequence>
<feature type="transmembrane region" description="Helical" evidence="2">
    <location>
        <begin position="321"/>
        <end position="341"/>
    </location>
</feature>
<reference evidence="3" key="1">
    <citation type="submission" date="2017-08" db="EMBL/GenBank/DDBJ databases">
        <authorList>
            <person name="Polle J.E."/>
            <person name="Barry K."/>
            <person name="Cushman J."/>
            <person name="Schmutz J."/>
            <person name="Tran D."/>
            <person name="Hathwaick L.T."/>
            <person name="Yim W.C."/>
            <person name="Jenkins J."/>
            <person name="Mckie-Krisberg Z.M."/>
            <person name="Prochnik S."/>
            <person name="Lindquist E."/>
            <person name="Dockter R.B."/>
            <person name="Adam C."/>
            <person name="Molina H."/>
            <person name="Bunkerborg J."/>
            <person name="Jin E."/>
            <person name="Buchheim M."/>
            <person name="Magnuson J."/>
        </authorList>
    </citation>
    <scope>NUCLEOTIDE SEQUENCE</scope>
    <source>
        <strain evidence="3">CCAP 19/18</strain>
    </source>
</reference>
<evidence type="ECO:0000256" key="1">
    <source>
        <dbReference type="SAM" id="MobiDB-lite"/>
    </source>
</evidence>
<protein>
    <recommendedName>
        <fullName evidence="5">Wax synthase domain-containing protein</fullName>
    </recommendedName>
</protein>
<name>A0ABQ7GDA1_DUNSA</name>
<dbReference type="EMBL" id="MU069863">
    <property type="protein sequence ID" value="KAF5832586.1"/>
    <property type="molecule type" value="Genomic_DNA"/>
</dbReference>
<dbReference type="InterPro" id="IPR044851">
    <property type="entry name" value="Wax_synthase"/>
</dbReference>
<accession>A0ABQ7GDA1</accession>
<keyword evidence="2" id="KW-0812">Transmembrane</keyword>
<keyword evidence="2" id="KW-1133">Transmembrane helix</keyword>
<evidence type="ECO:0008006" key="5">
    <source>
        <dbReference type="Google" id="ProtNLM"/>
    </source>
</evidence>
<feature type="transmembrane region" description="Helical" evidence="2">
    <location>
        <begin position="291"/>
        <end position="309"/>
    </location>
</feature>
<gene>
    <name evidence="3" type="ORF">DUNSADRAFT_11486</name>
</gene>
<evidence type="ECO:0000313" key="4">
    <source>
        <dbReference type="Proteomes" id="UP000815325"/>
    </source>
</evidence>
<evidence type="ECO:0000256" key="2">
    <source>
        <dbReference type="SAM" id="Phobius"/>
    </source>
</evidence>
<feature type="transmembrane region" description="Helical" evidence="2">
    <location>
        <begin position="173"/>
        <end position="198"/>
    </location>
</feature>
<feature type="transmembrane region" description="Helical" evidence="2">
    <location>
        <begin position="49"/>
        <end position="66"/>
    </location>
</feature>
<keyword evidence="2" id="KW-0472">Membrane</keyword>
<dbReference type="PANTHER" id="PTHR31595">
    <property type="entry name" value="LONG-CHAIN-ALCOHOL O-FATTY-ACYLTRANSFERASE 3-RELATED"/>
    <property type="match status" value="1"/>
</dbReference>
<dbReference type="PANTHER" id="PTHR31595:SF57">
    <property type="entry name" value="OS04G0481900 PROTEIN"/>
    <property type="match status" value="1"/>
</dbReference>
<dbReference type="Proteomes" id="UP000815325">
    <property type="component" value="Unassembled WGS sequence"/>
</dbReference>
<feature type="region of interest" description="Disordered" evidence="1">
    <location>
        <begin position="259"/>
        <end position="282"/>
    </location>
</feature>
<feature type="transmembrane region" description="Helical" evidence="2">
    <location>
        <begin position="353"/>
        <end position="376"/>
    </location>
</feature>
<evidence type="ECO:0000313" key="3">
    <source>
        <dbReference type="EMBL" id="KAF5832586.1"/>
    </source>
</evidence>
<proteinExistence type="predicted"/>
<keyword evidence="4" id="KW-1185">Reference proteome</keyword>
<comment type="caution">
    <text evidence="3">The sequence shown here is derived from an EMBL/GenBank/DDBJ whole genome shotgun (WGS) entry which is preliminary data.</text>
</comment>